<proteinExistence type="predicted"/>
<comment type="caution">
    <text evidence="2">The sequence shown here is derived from an EMBL/GenBank/DDBJ whole genome shotgun (WGS) entry which is preliminary data.</text>
</comment>
<feature type="region of interest" description="Disordered" evidence="1">
    <location>
        <begin position="69"/>
        <end position="113"/>
    </location>
</feature>
<evidence type="ECO:0000313" key="2">
    <source>
        <dbReference type="EMBL" id="KAK7441968.1"/>
    </source>
</evidence>
<protein>
    <submittedName>
        <fullName evidence="2">Uncharacterized protein</fullName>
    </submittedName>
</protein>
<reference evidence="2 3" key="1">
    <citation type="journal article" date="2023" name="Sci. Data">
        <title>Genome assembly of the Korean intertidal mud-creeper Batillaria attramentaria.</title>
        <authorList>
            <person name="Patra A.K."/>
            <person name="Ho P.T."/>
            <person name="Jun S."/>
            <person name="Lee S.J."/>
            <person name="Kim Y."/>
            <person name="Won Y.J."/>
        </authorList>
    </citation>
    <scope>NUCLEOTIDE SEQUENCE [LARGE SCALE GENOMIC DNA]</scope>
    <source>
        <strain evidence="2">Wonlab-2016</strain>
    </source>
</reference>
<dbReference type="Proteomes" id="UP001519460">
    <property type="component" value="Unassembled WGS sequence"/>
</dbReference>
<dbReference type="AlphaFoldDB" id="A0ABD0IZV1"/>
<evidence type="ECO:0000313" key="3">
    <source>
        <dbReference type="Proteomes" id="UP001519460"/>
    </source>
</evidence>
<evidence type="ECO:0000256" key="1">
    <source>
        <dbReference type="SAM" id="MobiDB-lite"/>
    </source>
</evidence>
<accession>A0ABD0IZV1</accession>
<gene>
    <name evidence="2" type="ORF">BaRGS_00040550</name>
</gene>
<name>A0ABD0IZV1_9CAEN</name>
<sequence length="113" mass="12937">MRIGLDATYAYSDRLTKGAAIRQTMQGQKDRQMHGEANTPTRMISEVGTCLRYTLIQYPARLQRLGHETEIRNRTSTRIHPKTNHLSSLSGAKKQLPVHSRAYLAEQREDYHG</sequence>
<organism evidence="2 3">
    <name type="scientific">Batillaria attramentaria</name>
    <dbReference type="NCBI Taxonomy" id="370345"/>
    <lineage>
        <taxon>Eukaryota</taxon>
        <taxon>Metazoa</taxon>
        <taxon>Spiralia</taxon>
        <taxon>Lophotrochozoa</taxon>
        <taxon>Mollusca</taxon>
        <taxon>Gastropoda</taxon>
        <taxon>Caenogastropoda</taxon>
        <taxon>Sorbeoconcha</taxon>
        <taxon>Cerithioidea</taxon>
        <taxon>Batillariidae</taxon>
        <taxon>Batillaria</taxon>
    </lineage>
</organism>
<dbReference type="EMBL" id="JACVVK020000842">
    <property type="protein sequence ID" value="KAK7441968.1"/>
    <property type="molecule type" value="Genomic_DNA"/>
</dbReference>
<keyword evidence="3" id="KW-1185">Reference proteome</keyword>